<evidence type="ECO:0000313" key="11">
    <source>
        <dbReference type="EMBL" id="CAG9327895.1"/>
    </source>
</evidence>
<keyword evidence="5 8" id="KW-0175">Coiled coil</keyword>
<dbReference type="SUPFAM" id="SSF52540">
    <property type="entry name" value="P-loop containing nucleoside triphosphate hydrolases"/>
    <property type="match status" value="1"/>
</dbReference>
<evidence type="ECO:0000256" key="5">
    <source>
        <dbReference type="ARBA" id="ARBA00023054"/>
    </source>
</evidence>
<evidence type="ECO:0000256" key="2">
    <source>
        <dbReference type="ARBA" id="ARBA00022490"/>
    </source>
</evidence>
<dbReference type="EMBL" id="CAJZBQ010000044">
    <property type="protein sequence ID" value="CAG9327895.1"/>
    <property type="molecule type" value="Genomic_DNA"/>
</dbReference>
<dbReference type="GO" id="GO:0005737">
    <property type="term" value="C:cytoplasm"/>
    <property type="evidence" value="ECO:0007669"/>
    <property type="project" value="UniProtKB-SubCell"/>
</dbReference>
<dbReference type="GO" id="GO:0005524">
    <property type="term" value="F:ATP binding"/>
    <property type="evidence" value="ECO:0007669"/>
    <property type="project" value="UniProtKB-UniRule"/>
</dbReference>
<dbReference type="Gene3D" id="3.40.850.10">
    <property type="entry name" value="Kinesin motor domain"/>
    <property type="match status" value="1"/>
</dbReference>
<feature type="coiled-coil region" evidence="8">
    <location>
        <begin position="479"/>
        <end position="567"/>
    </location>
</feature>
<dbReference type="GO" id="GO:0005874">
    <property type="term" value="C:microtubule"/>
    <property type="evidence" value="ECO:0007669"/>
    <property type="project" value="UniProtKB-KW"/>
</dbReference>
<dbReference type="InterPro" id="IPR027640">
    <property type="entry name" value="Kinesin-like_fam"/>
</dbReference>
<accession>A0AAU9JLY4</accession>
<protein>
    <recommendedName>
        <fullName evidence="7">Kinesin-like protein</fullName>
    </recommendedName>
</protein>
<keyword evidence="12" id="KW-1185">Reference proteome</keyword>
<feature type="domain" description="Kinesin motor" evidence="10">
    <location>
        <begin position="6"/>
        <end position="350"/>
    </location>
</feature>
<dbReference type="InterPro" id="IPR019821">
    <property type="entry name" value="Kinesin_motor_CS"/>
</dbReference>
<dbReference type="GO" id="GO:0003777">
    <property type="term" value="F:microtubule motor activity"/>
    <property type="evidence" value="ECO:0007669"/>
    <property type="project" value="InterPro"/>
</dbReference>
<dbReference type="PROSITE" id="PS00411">
    <property type="entry name" value="KINESIN_MOTOR_1"/>
    <property type="match status" value="1"/>
</dbReference>
<dbReference type="PRINTS" id="PR00380">
    <property type="entry name" value="KINESINHEAVY"/>
</dbReference>
<sequence length="673" mass="76764">METTTHIGVVIRLRPLLPDEISSGHINSRINCDLLNQQITLSSPDMRQYKRFQFDQILDETVSQDEVFEKCNLELLIKKVIEGFNATIFAYGQTGSGKTFTMEGYQYDNSLKPIIKNDENIGITPRIIKALFNEIQAAPSHVEHTVYCTFIQIYKEKIYDLLNPAQLKAGNLGLKLRWNKQEEFYVENLCVHPCYSPQEVLSHYHAGLKNKIMAAHNLNSTSSRSHCLLSLTIEAVDTESGGILTSKLQLVDLAGSERVSLTGNEGLALKESIEINKSLFTLRQVITTLSNIKEGDGAHVPYRDSKLTSLLKQSIGGNSFCLMVACLAASDNYYEENLSTLAYASKAIGISNDPVKNIDPKSKLVKRLRKEIKELKNELSEAYQQIDLLSELAILEKGEQAVKLKEMENLPMRSNHMQRIHALRSNLESAQSNRAQTSHSLPISPPTAPVRSRDSEMHSSFIYTPEILSNKLHESVKMIRDEMDKNRRLNEEIRELESINKNQESEISHLQNENQELQERVENVESGIKDRENEKGSIEIMKLKQEREELEKRILQLESEHKQIQTVFQPVLKEKKEKPDLGWKSKRTIVRAQSPAPRQIIAFLGERPRDSGMNFQIKNAKGRPMGRVKMDKSFESTKPESQENSLDTSIKDEAFLALSHMLYKPKRHKYQYV</sequence>
<dbReference type="GO" id="GO:0051231">
    <property type="term" value="P:spindle elongation"/>
    <property type="evidence" value="ECO:0007669"/>
    <property type="project" value="TreeGrafter"/>
</dbReference>
<dbReference type="GO" id="GO:0007052">
    <property type="term" value="P:mitotic spindle organization"/>
    <property type="evidence" value="ECO:0007669"/>
    <property type="project" value="TreeGrafter"/>
</dbReference>
<keyword evidence="6 7" id="KW-0505">Motor protein</keyword>
<gene>
    <name evidence="11" type="ORF">BSTOLATCC_MIC44515</name>
</gene>
<dbReference type="InterPro" id="IPR036961">
    <property type="entry name" value="Kinesin_motor_dom_sf"/>
</dbReference>
<evidence type="ECO:0000259" key="10">
    <source>
        <dbReference type="PROSITE" id="PS50067"/>
    </source>
</evidence>
<dbReference type="InterPro" id="IPR001752">
    <property type="entry name" value="Kinesin_motor_dom"/>
</dbReference>
<dbReference type="AlphaFoldDB" id="A0AAU9JLY4"/>
<evidence type="ECO:0000256" key="9">
    <source>
        <dbReference type="SAM" id="MobiDB-lite"/>
    </source>
</evidence>
<keyword evidence="2" id="KW-0963">Cytoplasm</keyword>
<evidence type="ECO:0000256" key="4">
    <source>
        <dbReference type="ARBA" id="ARBA00022840"/>
    </source>
</evidence>
<dbReference type="PROSITE" id="PS50067">
    <property type="entry name" value="KINESIN_MOTOR_2"/>
    <property type="match status" value="1"/>
</dbReference>
<keyword evidence="3 6" id="KW-0547">Nucleotide-binding</keyword>
<comment type="subcellular location">
    <subcellularLocation>
        <location evidence="1">Cytoplasm</location>
    </subcellularLocation>
</comment>
<evidence type="ECO:0000256" key="3">
    <source>
        <dbReference type="ARBA" id="ARBA00022741"/>
    </source>
</evidence>
<keyword evidence="7" id="KW-0493">Microtubule</keyword>
<dbReference type="GO" id="GO:0008017">
    <property type="term" value="F:microtubule binding"/>
    <property type="evidence" value="ECO:0007669"/>
    <property type="project" value="InterPro"/>
</dbReference>
<dbReference type="SMART" id="SM00129">
    <property type="entry name" value="KISc"/>
    <property type="match status" value="1"/>
</dbReference>
<dbReference type="Pfam" id="PF00225">
    <property type="entry name" value="Kinesin"/>
    <property type="match status" value="1"/>
</dbReference>
<comment type="similarity">
    <text evidence="6 7">Belongs to the TRAFAC class myosin-kinesin ATPase superfamily. Kinesin family.</text>
</comment>
<reference evidence="11" key="1">
    <citation type="submission" date="2021-09" db="EMBL/GenBank/DDBJ databases">
        <authorList>
            <consortium name="AG Swart"/>
            <person name="Singh M."/>
            <person name="Singh A."/>
            <person name="Seah K."/>
            <person name="Emmerich C."/>
        </authorList>
    </citation>
    <scope>NUCLEOTIDE SEQUENCE</scope>
    <source>
        <strain evidence="11">ATCC30299</strain>
    </source>
</reference>
<evidence type="ECO:0000256" key="7">
    <source>
        <dbReference type="RuleBase" id="RU000394"/>
    </source>
</evidence>
<feature type="binding site" evidence="6">
    <location>
        <begin position="92"/>
        <end position="99"/>
    </location>
    <ligand>
        <name>ATP</name>
        <dbReference type="ChEBI" id="CHEBI:30616"/>
    </ligand>
</feature>
<evidence type="ECO:0000256" key="8">
    <source>
        <dbReference type="SAM" id="Coils"/>
    </source>
</evidence>
<dbReference type="PANTHER" id="PTHR47969">
    <property type="entry name" value="CHROMOSOME-ASSOCIATED KINESIN KIF4A-RELATED"/>
    <property type="match status" value="1"/>
</dbReference>
<dbReference type="InterPro" id="IPR027417">
    <property type="entry name" value="P-loop_NTPase"/>
</dbReference>
<evidence type="ECO:0000256" key="6">
    <source>
        <dbReference type="PROSITE-ProRule" id="PRU00283"/>
    </source>
</evidence>
<proteinExistence type="inferred from homology"/>
<dbReference type="GO" id="GO:0007018">
    <property type="term" value="P:microtubule-based movement"/>
    <property type="evidence" value="ECO:0007669"/>
    <property type="project" value="InterPro"/>
</dbReference>
<organism evidence="11 12">
    <name type="scientific">Blepharisma stoltei</name>
    <dbReference type="NCBI Taxonomy" id="1481888"/>
    <lineage>
        <taxon>Eukaryota</taxon>
        <taxon>Sar</taxon>
        <taxon>Alveolata</taxon>
        <taxon>Ciliophora</taxon>
        <taxon>Postciliodesmatophora</taxon>
        <taxon>Heterotrichea</taxon>
        <taxon>Heterotrichida</taxon>
        <taxon>Blepharismidae</taxon>
        <taxon>Blepharisma</taxon>
    </lineage>
</organism>
<dbReference type="Proteomes" id="UP001162131">
    <property type="component" value="Unassembled WGS sequence"/>
</dbReference>
<feature type="region of interest" description="Disordered" evidence="9">
    <location>
        <begin position="428"/>
        <end position="453"/>
    </location>
</feature>
<evidence type="ECO:0000313" key="12">
    <source>
        <dbReference type="Proteomes" id="UP001162131"/>
    </source>
</evidence>
<comment type="caution">
    <text evidence="11">The sequence shown here is derived from an EMBL/GenBank/DDBJ whole genome shotgun (WGS) entry which is preliminary data.</text>
</comment>
<evidence type="ECO:0000256" key="1">
    <source>
        <dbReference type="ARBA" id="ARBA00004496"/>
    </source>
</evidence>
<dbReference type="CDD" id="cd00106">
    <property type="entry name" value="KISc"/>
    <property type="match status" value="1"/>
</dbReference>
<feature type="compositionally biased region" description="Polar residues" evidence="9">
    <location>
        <begin position="428"/>
        <end position="441"/>
    </location>
</feature>
<dbReference type="PANTHER" id="PTHR47969:SF15">
    <property type="entry name" value="CHROMOSOME-ASSOCIATED KINESIN KIF4A-RELATED"/>
    <property type="match status" value="1"/>
</dbReference>
<keyword evidence="4 6" id="KW-0067">ATP-binding</keyword>
<dbReference type="GO" id="GO:0005875">
    <property type="term" value="C:microtubule associated complex"/>
    <property type="evidence" value="ECO:0007669"/>
    <property type="project" value="TreeGrafter"/>
</dbReference>
<name>A0AAU9JLY4_9CILI</name>